<proteinExistence type="predicted"/>
<protein>
    <submittedName>
        <fullName evidence="1">Uncharacterized protein</fullName>
    </submittedName>
</protein>
<comment type="caution">
    <text evidence="1">The sequence shown here is derived from an EMBL/GenBank/DDBJ whole genome shotgun (WGS) entry which is preliminary data.</text>
</comment>
<sequence>MATIVLTTIVWAGLGLLNQIAYLSSLGSAFDNESETPKNKSSEQTYEKEATLLTKERIYALVPVPSMWKGVAVGNINGAAFRLPIKISIQRSLVDENNPFNVAVSVGNQADIGSALISSALSTRTPYSGRQLTLQYFTIYTGQDGFQAVLSNTHVREGAVGNFFTSPNISSQTAPDIMKEIYKSLGPESFYFLEQTKLVCQTGSDRIRGTLQGNGHSVTGIFATGTVRYSLEFTVVRQ</sequence>
<evidence type="ECO:0000313" key="1">
    <source>
        <dbReference type="EMBL" id="GAA4418176.1"/>
    </source>
</evidence>
<name>A0ABP8KWL6_9BACT</name>
<keyword evidence="2" id="KW-1185">Reference proteome</keyword>
<reference evidence="2" key="1">
    <citation type="journal article" date="2019" name="Int. J. Syst. Evol. Microbiol.">
        <title>The Global Catalogue of Microorganisms (GCM) 10K type strain sequencing project: providing services to taxonomists for standard genome sequencing and annotation.</title>
        <authorList>
            <consortium name="The Broad Institute Genomics Platform"/>
            <consortium name="The Broad Institute Genome Sequencing Center for Infectious Disease"/>
            <person name="Wu L."/>
            <person name="Ma J."/>
        </authorList>
    </citation>
    <scope>NUCLEOTIDE SEQUENCE [LARGE SCALE GENOMIC DNA]</scope>
    <source>
        <strain evidence="2">JCM 17925</strain>
    </source>
</reference>
<evidence type="ECO:0000313" key="2">
    <source>
        <dbReference type="Proteomes" id="UP001500936"/>
    </source>
</evidence>
<accession>A0ABP8KWL6</accession>
<dbReference type="EMBL" id="BAABHB010000016">
    <property type="protein sequence ID" value="GAA4418176.1"/>
    <property type="molecule type" value="Genomic_DNA"/>
</dbReference>
<organism evidence="1 2">
    <name type="scientific">Nibrella viscosa</name>
    <dbReference type="NCBI Taxonomy" id="1084524"/>
    <lineage>
        <taxon>Bacteria</taxon>
        <taxon>Pseudomonadati</taxon>
        <taxon>Bacteroidota</taxon>
        <taxon>Cytophagia</taxon>
        <taxon>Cytophagales</taxon>
        <taxon>Spirosomataceae</taxon>
        <taxon>Nibrella</taxon>
    </lineage>
</organism>
<gene>
    <name evidence="1" type="ORF">GCM10023187_51340</name>
</gene>
<dbReference type="Proteomes" id="UP001500936">
    <property type="component" value="Unassembled WGS sequence"/>
</dbReference>
<dbReference type="RefSeq" id="WP_345270920.1">
    <property type="nucleotide sequence ID" value="NZ_BAABHB010000016.1"/>
</dbReference>